<gene>
    <name evidence="1" type="ORF">D1345_01815</name>
</gene>
<dbReference type="Proteomes" id="UP000259465">
    <property type="component" value="Chromosome"/>
</dbReference>
<accession>A0AAD0W7S3</accession>
<evidence type="ECO:0000313" key="2">
    <source>
        <dbReference type="Proteomes" id="UP000259465"/>
    </source>
</evidence>
<sequence>MPLPTLPEQTMDPLLIDTQPDSVAAWLERLPFTDLPECGRLLSQSMQNLSRVPLDSHLRHKLLKLYLKAVDRYYPLLENEIRQHDSLGTPKVRQLALLSVELFALIFITFKQTLHDRLAKRGLLDREHPKIELMAYTMMAARQLLSISQQCYSPITPDFWYDCHQLHVFASGRGWQDKGLANDDSIQTIYLQILLMGLTPSNRLAPTEQALSRQLIFDLAAKARLIPVEALTQPVHGYLVDQQIDSPPRFLPISASKLGPGCFLLDLEPLRDILEKSREALQKAQNNRQQGLMIDELQLLSLLVEEWHQPKRRRHPRLKTQTIIEIVAALPGIWFHRNDLSWQLPGISAEEDTPRHRPPPPPCLLAISNQSDTGLLLHGQPRDQSLRAGELLLVTPPNQPENAKLGIARWVALRADGREIECGVEFIGGPPQPALAMPSITHPGDSFQFALLLATPAGMPKLLLMAGRPYSQLREFRLHDGERESLIRVSRLHTQTPLFQIMEYRDSEHF</sequence>
<name>A0AAD0W7S3_9NEIS</name>
<dbReference type="EMBL" id="CP031968">
    <property type="protein sequence ID" value="AXT45008.1"/>
    <property type="molecule type" value="Genomic_DNA"/>
</dbReference>
<evidence type="ECO:0000313" key="1">
    <source>
        <dbReference type="EMBL" id="AXT45008.1"/>
    </source>
</evidence>
<proteinExistence type="predicted"/>
<dbReference type="AlphaFoldDB" id="A0AAD0W7S3"/>
<reference evidence="1 2" key="1">
    <citation type="submission" date="2018-08" db="EMBL/GenBank/DDBJ databases">
        <title>Complete genome sequence of JP2-74.</title>
        <authorList>
            <person name="Wu L."/>
        </authorList>
    </citation>
    <scope>NUCLEOTIDE SEQUENCE [LARGE SCALE GENOMIC DNA]</scope>
    <source>
        <strain evidence="1 2">JP2-74</strain>
    </source>
</reference>
<protein>
    <recommendedName>
        <fullName evidence="3">Molecular chaperone</fullName>
    </recommendedName>
</protein>
<keyword evidence="2" id="KW-1185">Reference proteome</keyword>
<dbReference type="KEGG" id="crz:D1345_01815"/>
<evidence type="ECO:0008006" key="3">
    <source>
        <dbReference type="Google" id="ProtNLM"/>
    </source>
</evidence>
<organism evidence="1 2">
    <name type="scientific">Chromobacterium rhizoryzae</name>
    <dbReference type="NCBI Taxonomy" id="1778675"/>
    <lineage>
        <taxon>Bacteria</taxon>
        <taxon>Pseudomonadati</taxon>
        <taxon>Pseudomonadota</taxon>
        <taxon>Betaproteobacteria</taxon>
        <taxon>Neisseriales</taxon>
        <taxon>Chromobacteriaceae</taxon>
        <taxon>Chromobacterium</taxon>
    </lineage>
</organism>